<evidence type="ECO:0000313" key="3">
    <source>
        <dbReference type="EMBL" id="OGB74207.1"/>
    </source>
</evidence>
<feature type="domain" description="EamA" evidence="2">
    <location>
        <begin position="148"/>
        <end position="275"/>
    </location>
</feature>
<accession>A0A1F4NSH7</accession>
<keyword evidence="1" id="KW-0812">Transmembrane</keyword>
<feature type="transmembrane region" description="Helical" evidence="1">
    <location>
        <begin position="64"/>
        <end position="84"/>
    </location>
</feature>
<feature type="transmembrane region" description="Helical" evidence="1">
    <location>
        <begin position="149"/>
        <end position="169"/>
    </location>
</feature>
<protein>
    <recommendedName>
        <fullName evidence="2">EamA domain-containing protein</fullName>
    </recommendedName>
</protein>
<feature type="transmembrane region" description="Helical" evidence="1">
    <location>
        <begin position="119"/>
        <end position="137"/>
    </location>
</feature>
<dbReference type="InterPro" id="IPR000620">
    <property type="entry name" value="EamA_dom"/>
</dbReference>
<evidence type="ECO:0000259" key="2">
    <source>
        <dbReference type="Pfam" id="PF00892"/>
    </source>
</evidence>
<gene>
    <name evidence="3" type="ORF">A2V68_00325</name>
</gene>
<keyword evidence="1" id="KW-1133">Transmembrane helix</keyword>
<dbReference type="GO" id="GO:0016020">
    <property type="term" value="C:membrane"/>
    <property type="evidence" value="ECO:0007669"/>
    <property type="project" value="InterPro"/>
</dbReference>
<name>A0A1F4NSH7_UNCK3</name>
<dbReference type="SUPFAM" id="SSF103481">
    <property type="entry name" value="Multidrug resistance efflux transporter EmrE"/>
    <property type="match status" value="1"/>
</dbReference>
<feature type="transmembrane region" description="Helical" evidence="1">
    <location>
        <begin position="28"/>
        <end position="52"/>
    </location>
</feature>
<keyword evidence="1" id="KW-0472">Membrane</keyword>
<dbReference type="EMBL" id="META01000003">
    <property type="protein sequence ID" value="OGB74207.1"/>
    <property type="molecule type" value="Genomic_DNA"/>
</dbReference>
<dbReference type="Pfam" id="PF00892">
    <property type="entry name" value="EamA"/>
    <property type="match status" value="1"/>
</dbReference>
<comment type="caution">
    <text evidence="3">The sequence shown here is derived from an EMBL/GenBank/DDBJ whole genome shotgun (WGS) entry which is preliminary data.</text>
</comment>
<feature type="transmembrane region" description="Helical" evidence="1">
    <location>
        <begin position="96"/>
        <end position="113"/>
    </location>
</feature>
<reference evidence="3 4" key="1">
    <citation type="journal article" date="2016" name="Nat. Commun.">
        <title>Thousands of microbial genomes shed light on interconnected biogeochemical processes in an aquifer system.</title>
        <authorList>
            <person name="Anantharaman K."/>
            <person name="Brown C.T."/>
            <person name="Hug L.A."/>
            <person name="Sharon I."/>
            <person name="Castelle C.J."/>
            <person name="Probst A.J."/>
            <person name="Thomas B.C."/>
            <person name="Singh A."/>
            <person name="Wilkins M.J."/>
            <person name="Karaoz U."/>
            <person name="Brodie E.L."/>
            <person name="Williams K.H."/>
            <person name="Hubbard S.S."/>
            <person name="Banfield J.F."/>
        </authorList>
    </citation>
    <scope>NUCLEOTIDE SEQUENCE [LARGE SCALE GENOMIC DNA]</scope>
</reference>
<feature type="transmembrane region" description="Helical" evidence="1">
    <location>
        <begin position="175"/>
        <end position="193"/>
    </location>
</feature>
<evidence type="ECO:0000313" key="4">
    <source>
        <dbReference type="Proteomes" id="UP000176651"/>
    </source>
</evidence>
<feature type="transmembrane region" description="Helical" evidence="1">
    <location>
        <begin position="205"/>
        <end position="224"/>
    </location>
</feature>
<feature type="transmembrane region" description="Helical" evidence="1">
    <location>
        <begin position="259"/>
        <end position="277"/>
    </location>
</feature>
<sequence>MIYPFIAVVFDAVALIVEKKFLNTFKNFSYSAFVFWVFASIAVLGLLTSPWLVTISPSAVTPRLLLMMLVLVVLVANYNLLYFFGLKHQAVSEVEPFFLFNPLVAVLIAGAFYADERFWQIYVATVIAGVFLGWSHLRGRQLVLGKPLLAILGFSLMYGLEAVVLRQLLTAYSPVALYLIRVVLTLLFLWIVGRGRWVSLNPKHLPYFIFIALSALITYGLIYYSYTLQGISSTVFVLILSPILVYVMSILVLKEKLKWRNIITSLVLLALVAWVTLAR</sequence>
<evidence type="ECO:0000256" key="1">
    <source>
        <dbReference type="SAM" id="Phobius"/>
    </source>
</evidence>
<dbReference type="InterPro" id="IPR037185">
    <property type="entry name" value="EmrE-like"/>
</dbReference>
<dbReference type="AlphaFoldDB" id="A0A1F4NSH7"/>
<dbReference type="STRING" id="1798535.A2V68_00325"/>
<organism evidence="3 4">
    <name type="scientific">candidate division Kazan bacterium RBG_13_50_9</name>
    <dbReference type="NCBI Taxonomy" id="1798535"/>
    <lineage>
        <taxon>Bacteria</taxon>
        <taxon>Bacteria division Kazan-3B-28</taxon>
    </lineage>
</organism>
<proteinExistence type="predicted"/>
<feature type="transmembrane region" description="Helical" evidence="1">
    <location>
        <begin position="230"/>
        <end position="252"/>
    </location>
</feature>
<dbReference type="Proteomes" id="UP000176651">
    <property type="component" value="Unassembled WGS sequence"/>
</dbReference>